<reference evidence="1" key="1">
    <citation type="submission" date="2018-06" db="EMBL/GenBank/DDBJ databases">
        <authorList>
            <person name="Zhirakovskaya E."/>
        </authorList>
    </citation>
    <scope>NUCLEOTIDE SEQUENCE</scope>
</reference>
<accession>A0A3B0WFF8</accession>
<name>A0A3B0WFF8_9ZZZZ</name>
<proteinExistence type="predicted"/>
<gene>
    <name evidence="1" type="ORF">MNBD_GAMMA05-1024</name>
</gene>
<dbReference type="AlphaFoldDB" id="A0A3B0WFF8"/>
<protein>
    <submittedName>
        <fullName evidence="1">Uncharacterized protein</fullName>
    </submittedName>
</protein>
<evidence type="ECO:0000313" key="1">
    <source>
        <dbReference type="EMBL" id="VAW51170.1"/>
    </source>
</evidence>
<dbReference type="EMBL" id="UOFE01000013">
    <property type="protein sequence ID" value="VAW51170.1"/>
    <property type="molecule type" value="Genomic_DNA"/>
</dbReference>
<organism evidence="1">
    <name type="scientific">hydrothermal vent metagenome</name>
    <dbReference type="NCBI Taxonomy" id="652676"/>
    <lineage>
        <taxon>unclassified sequences</taxon>
        <taxon>metagenomes</taxon>
        <taxon>ecological metagenomes</taxon>
    </lineage>
</organism>
<sequence length="91" mass="10704">MPDTVKELLKDHQKLNHSEHLKVMSHVQRDTKEWVLNTLMIEGCDVPFKYKRKKTYKNIKGQRVNLTYYASVENVAGIDMEVMKVVRIKVS</sequence>